<dbReference type="SUPFAM" id="SSF47090">
    <property type="entry name" value="PGBD-like"/>
    <property type="match status" value="1"/>
</dbReference>
<organism evidence="2">
    <name type="scientific">marine sediment metagenome</name>
    <dbReference type="NCBI Taxonomy" id="412755"/>
    <lineage>
        <taxon>unclassified sequences</taxon>
        <taxon>metagenomes</taxon>
        <taxon>ecological metagenomes</taxon>
    </lineage>
</organism>
<dbReference type="InterPro" id="IPR002477">
    <property type="entry name" value="Peptidoglycan-bd-like"/>
</dbReference>
<comment type="caution">
    <text evidence="2">The sequence shown here is derived from an EMBL/GenBank/DDBJ whole genome shotgun (WGS) entry which is preliminary data.</text>
</comment>
<dbReference type="AlphaFoldDB" id="X1AV06"/>
<proteinExistence type="predicted"/>
<protein>
    <recommendedName>
        <fullName evidence="1">Peptidoglycan binding-like domain-containing protein</fullName>
    </recommendedName>
</protein>
<evidence type="ECO:0000259" key="1">
    <source>
        <dbReference type="Pfam" id="PF01471"/>
    </source>
</evidence>
<accession>X1AV06</accession>
<dbReference type="InterPro" id="IPR036366">
    <property type="entry name" value="PGBDSf"/>
</dbReference>
<dbReference type="InterPro" id="IPR036365">
    <property type="entry name" value="PGBD-like_sf"/>
</dbReference>
<dbReference type="Pfam" id="PF01471">
    <property type="entry name" value="PG_binding_1"/>
    <property type="match status" value="1"/>
</dbReference>
<sequence>MLQVQAILKSFGFYSGNLDGISGPQTRTAIKSFQSRVGLNPTGEIDATTLQVLLSLVKKTSRGHTSSHSADCEGYNSDTGAYVYGECDDGSFEGYDSETGNYVYGDCERDGDLDAYDSETGEYVYGECY</sequence>
<gene>
    <name evidence="2" type="ORF">S01H4_26638</name>
</gene>
<feature type="domain" description="Peptidoglycan binding-like" evidence="1">
    <location>
        <begin position="3"/>
        <end position="53"/>
    </location>
</feature>
<dbReference type="Gene3D" id="1.10.101.10">
    <property type="entry name" value="PGBD-like superfamily/PGBD"/>
    <property type="match status" value="1"/>
</dbReference>
<name>X1AV06_9ZZZZ</name>
<evidence type="ECO:0000313" key="2">
    <source>
        <dbReference type="EMBL" id="GAG86495.1"/>
    </source>
</evidence>
<dbReference type="EMBL" id="BART01012880">
    <property type="protein sequence ID" value="GAG86495.1"/>
    <property type="molecule type" value="Genomic_DNA"/>
</dbReference>
<reference evidence="2" key="1">
    <citation type="journal article" date="2014" name="Front. Microbiol.">
        <title>High frequency of phylogenetically diverse reductive dehalogenase-homologous genes in deep subseafloor sedimentary metagenomes.</title>
        <authorList>
            <person name="Kawai M."/>
            <person name="Futagami T."/>
            <person name="Toyoda A."/>
            <person name="Takaki Y."/>
            <person name="Nishi S."/>
            <person name="Hori S."/>
            <person name="Arai W."/>
            <person name="Tsubouchi T."/>
            <person name="Morono Y."/>
            <person name="Uchiyama I."/>
            <person name="Ito T."/>
            <person name="Fujiyama A."/>
            <person name="Inagaki F."/>
            <person name="Takami H."/>
        </authorList>
    </citation>
    <scope>NUCLEOTIDE SEQUENCE</scope>
    <source>
        <strain evidence="2">Expedition CK06-06</strain>
    </source>
</reference>